<comment type="caution">
    <text evidence="1">The sequence shown here is derived from an EMBL/GenBank/DDBJ whole genome shotgun (WGS) entry which is preliminary data.</text>
</comment>
<dbReference type="EMBL" id="JAFJYH010000452">
    <property type="protein sequence ID" value="KAG4411649.1"/>
    <property type="molecule type" value="Genomic_DNA"/>
</dbReference>
<dbReference type="AlphaFoldDB" id="A0A8H7SY30"/>
<keyword evidence="2" id="KW-1185">Reference proteome</keyword>
<protein>
    <submittedName>
        <fullName evidence="1">Uncharacterized protein</fullName>
    </submittedName>
</protein>
<name>A0A8H7SY30_9HELO</name>
<dbReference type="Proteomes" id="UP000664132">
    <property type="component" value="Unassembled WGS sequence"/>
</dbReference>
<evidence type="ECO:0000313" key="2">
    <source>
        <dbReference type="Proteomes" id="UP000664132"/>
    </source>
</evidence>
<dbReference type="OrthoDB" id="5236983at2759"/>
<reference evidence="1" key="1">
    <citation type="submission" date="2021-02" db="EMBL/GenBank/DDBJ databases">
        <title>Genome sequence Cadophora malorum strain M34.</title>
        <authorList>
            <person name="Stefanovic E."/>
            <person name="Vu D."/>
            <person name="Scully C."/>
            <person name="Dijksterhuis J."/>
            <person name="Roader J."/>
            <person name="Houbraken J."/>
        </authorList>
    </citation>
    <scope>NUCLEOTIDE SEQUENCE</scope>
    <source>
        <strain evidence="1">M34</strain>
    </source>
</reference>
<gene>
    <name evidence="1" type="ORF">IFR04_015220</name>
</gene>
<organism evidence="1 2">
    <name type="scientific">Cadophora malorum</name>
    <dbReference type="NCBI Taxonomy" id="108018"/>
    <lineage>
        <taxon>Eukaryota</taxon>
        <taxon>Fungi</taxon>
        <taxon>Dikarya</taxon>
        <taxon>Ascomycota</taxon>
        <taxon>Pezizomycotina</taxon>
        <taxon>Leotiomycetes</taxon>
        <taxon>Helotiales</taxon>
        <taxon>Ploettnerulaceae</taxon>
        <taxon>Cadophora</taxon>
    </lineage>
</organism>
<proteinExistence type="predicted"/>
<accession>A0A8H7SY30</accession>
<evidence type="ECO:0000313" key="1">
    <source>
        <dbReference type="EMBL" id="KAG4411649.1"/>
    </source>
</evidence>
<sequence length="254" mass="29629">MSKHQRHRKVRDYNLHAGLAEVFTPGRHYPTYLAEKVIFHSKLRGAELGRLQKLAFHRFYSEKIFDLRPEITDVPDQAVLTAYFQFFDELFFFGSLGGSKRCILKCDSKLTDIGGPRGKFSRREVLNVQQGKQGQIYEIKIYRQRGENRYYSLRTALGFMLQAMCHAFLRLWQCWSGHCSEMWGEHGAGWAWQDMALAIEKAVADGHFVNLDIPLGRLEMLADNLRAYPAYLKDEQLRRWRIDPKKLARLAGRN</sequence>